<dbReference type="GO" id="GO:0005886">
    <property type="term" value="C:plasma membrane"/>
    <property type="evidence" value="ECO:0007669"/>
    <property type="project" value="UniProtKB-SubCell"/>
</dbReference>
<dbReference type="Pfam" id="PF00560">
    <property type="entry name" value="LRR_1"/>
    <property type="match status" value="9"/>
</dbReference>
<dbReference type="Pfam" id="PF13855">
    <property type="entry name" value="LRR_8"/>
    <property type="match status" value="1"/>
</dbReference>
<organism evidence="16 17">
    <name type="scientific">Helianthus annuus</name>
    <name type="common">Common sunflower</name>
    <dbReference type="NCBI Taxonomy" id="4232"/>
    <lineage>
        <taxon>Eukaryota</taxon>
        <taxon>Viridiplantae</taxon>
        <taxon>Streptophyta</taxon>
        <taxon>Embryophyta</taxon>
        <taxon>Tracheophyta</taxon>
        <taxon>Spermatophyta</taxon>
        <taxon>Magnoliopsida</taxon>
        <taxon>eudicotyledons</taxon>
        <taxon>Gunneridae</taxon>
        <taxon>Pentapetalae</taxon>
        <taxon>asterids</taxon>
        <taxon>campanulids</taxon>
        <taxon>Asterales</taxon>
        <taxon>Asteraceae</taxon>
        <taxon>Asteroideae</taxon>
        <taxon>Heliantheae alliance</taxon>
        <taxon>Heliantheae</taxon>
        <taxon>Helianthus</taxon>
    </lineage>
</organism>
<dbReference type="FunFam" id="3.80.10.10:FF:000111">
    <property type="entry name" value="LRR receptor-like serine/threonine-protein kinase ERECTA"/>
    <property type="match status" value="1"/>
</dbReference>
<evidence type="ECO:0000256" key="5">
    <source>
        <dbReference type="ARBA" id="ARBA00022692"/>
    </source>
</evidence>
<keyword evidence="3" id="KW-1003">Cell membrane</keyword>
<dbReference type="PANTHER" id="PTHR48063">
    <property type="entry name" value="LRR RECEPTOR-LIKE KINASE"/>
    <property type="match status" value="1"/>
</dbReference>
<feature type="transmembrane region" description="Helical" evidence="11">
    <location>
        <begin position="1018"/>
        <end position="1041"/>
    </location>
</feature>
<dbReference type="InterPro" id="IPR055414">
    <property type="entry name" value="LRR_R13L4/SHOC2-like"/>
</dbReference>
<accession>A0A251SLZ5</accession>
<dbReference type="InterPro" id="IPR046956">
    <property type="entry name" value="RLP23-like"/>
</dbReference>
<dbReference type="InParanoid" id="A0A251SLZ5"/>
<dbReference type="SUPFAM" id="SSF52047">
    <property type="entry name" value="RNI-like"/>
    <property type="match status" value="2"/>
</dbReference>
<comment type="subcellular location">
    <subcellularLocation>
        <location evidence="1">Cell membrane</location>
        <topology evidence="1">Single-pass type I membrane protein</topology>
    </subcellularLocation>
</comment>
<dbReference type="FunFam" id="3.80.10.10:FF:000095">
    <property type="entry name" value="LRR receptor-like serine/threonine-protein kinase GSO1"/>
    <property type="match status" value="1"/>
</dbReference>
<evidence type="ECO:0000256" key="12">
    <source>
        <dbReference type="SAM" id="SignalP"/>
    </source>
</evidence>
<feature type="chain" id="PRO_5041059705" evidence="12">
    <location>
        <begin position="30"/>
        <end position="1074"/>
    </location>
</feature>
<name>A0A251SLZ5_HELAN</name>
<keyword evidence="17" id="KW-1185">Reference proteome</keyword>
<dbReference type="Proteomes" id="UP000215914">
    <property type="component" value="Chromosome 14"/>
</dbReference>
<comment type="similarity">
    <text evidence="2">Belongs to the RLP family.</text>
</comment>
<dbReference type="PANTHER" id="PTHR48063:SF99">
    <property type="entry name" value="LEUCINE-RICH REPEAT-CONTAINING, PLANT-TYPE, LEUCINE-RICH REPEAT DOMAIN SUPERFAMILY"/>
    <property type="match status" value="1"/>
</dbReference>
<keyword evidence="6 12" id="KW-0732">Signal</keyword>
<evidence type="ECO:0000256" key="3">
    <source>
        <dbReference type="ARBA" id="ARBA00022475"/>
    </source>
</evidence>
<dbReference type="GO" id="GO:0006952">
    <property type="term" value="P:defense response"/>
    <property type="evidence" value="ECO:0007669"/>
    <property type="project" value="UniProtKB-ARBA"/>
</dbReference>
<dbReference type="FunCoup" id="A0A251SLZ5">
    <property type="interactions" value="824"/>
</dbReference>
<dbReference type="InterPro" id="IPR003591">
    <property type="entry name" value="Leu-rich_rpt_typical-subtyp"/>
</dbReference>
<sequence length="1074" mass="119791">MSAYFSFSRFSSCYFCLLLVTALFHLCLSNTNSSPMLCMDDERQALLQFKHGLVDAADRLASWVRDENSDCCKWAGIVCDNITGHVHKIHLPCDCRIPDPLFNPRKTLEECSKQKLRGNLSPSLLNLKQLMHLDLSHNDFGGKQIPRFLGSLKNLRYLNLSRSRFGGAIPPQLGNLSELRMLSLGSFYRSNFYELEESSDYISSSTNNMQWLSGLRFLHHLDMSGLNLSKAIDWLQVINTLPSLVELHLSHSQLMHIHPNVASLNLTSLSVLDLSRNNFYKSLVPRWIFSITGLVSLDLSGCNFRGHVPSSSDGFHNMTSLKLLHVRGNNFMNSSLVLKGLSSSSLMSLDISDCGIPSSVLDSLHNLTSLVSLDLYNNQLTKAIPKSLGNLCNLREIDLSGSSFGHISLTFLLKSFFKCKSPSLESISIGYSGLSSHLPDQLGQLINLEYLSLGDNFIVGTIPDSIGQLSFLKFLYLDENLISGQIPISVKELSSLEVLSVSKNQLNGSLPDSLGLLSNLNFLDISYNLLSGVVTDAHFTNLNRLKYLKGTGNNLILRLRLADWHPRFRLEVLYLSDWDIGPQFPSWLLQQSDLWLLDVRNTNISSTMSLSFWKLFPNLRYLDLSRNHIQGRLLAIPRNLVVLDLSYNKFSGPLPELLNSSSAYALDLSYNSFVGMLHRLICPYGGKALELLNLANNHLSGAIPNQCWEKYTSLTFLNLENNNLSGEIPRTMGSLSSLGSLNMCNNKLSGKLPTSLKNLKELSVLQLAKNKFVGRIPTWLGTELSTLRILNLRSNNFHRNISHELCYLTRIQILDLARNNLSGNIPRCFNNYTILSGKETISPYESDSYIFGGYEDIDVRSSASLVIKGREDIYSTILQLVMIVDLSSNNFSGGIPSELTALQALQSLNLSNNQLTGSIPKKIGDMKSLVSFDVSLNGLSGELPLSLSSLNFLSSFNVSYNSFTGRVPTSTQLQSFDESSFLGNKLCGDPLVKSCAVAVPGGDHEEEKEKEGSHGTDWGLIISIVSGFIVGFWVVVAPLILSTKWRIAYFGFLRELRYMVCDVIRKYWCNIFHK</sequence>
<keyword evidence="5 11" id="KW-0812">Transmembrane</keyword>
<evidence type="ECO:0000313" key="17">
    <source>
        <dbReference type="Proteomes" id="UP000215914"/>
    </source>
</evidence>
<reference evidence="15 17" key="1">
    <citation type="journal article" date="2017" name="Nature">
        <title>The sunflower genome provides insights into oil metabolism, flowering and Asterid evolution.</title>
        <authorList>
            <person name="Badouin H."/>
            <person name="Gouzy J."/>
            <person name="Grassa C.J."/>
            <person name="Murat F."/>
            <person name="Staton S.E."/>
            <person name="Cottret L."/>
            <person name="Lelandais-Briere C."/>
            <person name="Owens G.L."/>
            <person name="Carrere S."/>
            <person name="Mayjonade B."/>
            <person name="Legrand L."/>
            <person name="Gill N."/>
            <person name="Kane N.C."/>
            <person name="Bowers J.E."/>
            <person name="Hubner S."/>
            <person name="Bellec A."/>
            <person name="Berard A."/>
            <person name="Berges H."/>
            <person name="Blanchet N."/>
            <person name="Boniface M.C."/>
            <person name="Brunel D."/>
            <person name="Catrice O."/>
            <person name="Chaidir N."/>
            <person name="Claudel C."/>
            <person name="Donnadieu C."/>
            <person name="Faraut T."/>
            <person name="Fievet G."/>
            <person name="Helmstetter N."/>
            <person name="King M."/>
            <person name="Knapp S.J."/>
            <person name="Lai Z."/>
            <person name="Le Paslier M.C."/>
            <person name="Lippi Y."/>
            <person name="Lorenzon L."/>
            <person name="Mandel J.R."/>
            <person name="Marage G."/>
            <person name="Marchand G."/>
            <person name="Marquand E."/>
            <person name="Bret-Mestries E."/>
            <person name="Morien E."/>
            <person name="Nambeesan S."/>
            <person name="Nguyen T."/>
            <person name="Pegot-Espagnet P."/>
            <person name="Pouilly N."/>
            <person name="Raftis F."/>
            <person name="Sallet E."/>
            <person name="Schiex T."/>
            <person name="Thomas J."/>
            <person name="Vandecasteele C."/>
            <person name="Vares D."/>
            <person name="Vear F."/>
            <person name="Vautrin S."/>
            <person name="Crespi M."/>
            <person name="Mangin B."/>
            <person name="Burke J.M."/>
            <person name="Salse J."/>
            <person name="Munos S."/>
            <person name="Vincourt P."/>
            <person name="Rieseberg L.H."/>
            <person name="Langlade N.B."/>
        </authorList>
    </citation>
    <scope>NUCLEOTIDE SEQUENCE [LARGE SCALE GENOMIC DNA]</scope>
    <source>
        <strain evidence="17">cv. SF193</strain>
        <tissue evidence="15">Leaves</tissue>
    </source>
</reference>
<evidence type="ECO:0000256" key="8">
    <source>
        <dbReference type="ARBA" id="ARBA00022989"/>
    </source>
</evidence>
<dbReference type="InterPro" id="IPR032675">
    <property type="entry name" value="LRR_dom_sf"/>
</dbReference>
<keyword evidence="8 11" id="KW-1133">Transmembrane helix</keyword>
<dbReference type="OMA" id="NDWVQVA"/>
<evidence type="ECO:0000256" key="7">
    <source>
        <dbReference type="ARBA" id="ARBA00022737"/>
    </source>
</evidence>
<evidence type="ECO:0000256" key="2">
    <source>
        <dbReference type="ARBA" id="ARBA00009592"/>
    </source>
</evidence>
<dbReference type="InterPro" id="IPR001611">
    <property type="entry name" value="Leu-rich_rpt"/>
</dbReference>
<dbReference type="GO" id="GO:0051707">
    <property type="term" value="P:response to other organism"/>
    <property type="evidence" value="ECO:0007669"/>
    <property type="project" value="UniProtKB-ARBA"/>
</dbReference>
<dbReference type="AlphaFoldDB" id="A0A251SLZ5"/>
<keyword evidence="7" id="KW-0677">Repeat</keyword>
<protein>
    <submittedName>
        <fullName evidence="15">Leucine-rich repeat-containing, plant-type, leucine-rich repeat domain superfamily</fullName>
    </submittedName>
    <submittedName>
        <fullName evidence="16">Putative leucine-rich repeat protein, plant-type</fullName>
    </submittedName>
</protein>
<evidence type="ECO:0000256" key="4">
    <source>
        <dbReference type="ARBA" id="ARBA00022614"/>
    </source>
</evidence>
<evidence type="ECO:0000259" key="13">
    <source>
        <dbReference type="Pfam" id="PF08263"/>
    </source>
</evidence>
<reference evidence="15" key="3">
    <citation type="submission" date="2020-06" db="EMBL/GenBank/DDBJ databases">
        <title>Helianthus annuus Genome sequencing and assembly Release 2.</title>
        <authorList>
            <person name="Gouzy J."/>
            <person name="Langlade N."/>
            <person name="Munos S."/>
        </authorList>
    </citation>
    <scope>NUCLEOTIDE SEQUENCE</scope>
    <source>
        <tissue evidence="15">Leaves</tissue>
    </source>
</reference>
<feature type="domain" description="Leucine-rich repeat-containing N-terminal plant-type" evidence="13">
    <location>
        <begin position="40"/>
        <end position="80"/>
    </location>
</feature>
<keyword evidence="10" id="KW-0325">Glycoprotein</keyword>
<evidence type="ECO:0000313" key="15">
    <source>
        <dbReference type="EMBL" id="KAF5771222.1"/>
    </source>
</evidence>
<feature type="domain" description="Disease resistance R13L4/SHOC-2-like LRR" evidence="14">
    <location>
        <begin position="436"/>
        <end position="634"/>
    </location>
</feature>
<dbReference type="SMART" id="SM00369">
    <property type="entry name" value="LRR_TYP"/>
    <property type="match status" value="11"/>
</dbReference>
<dbReference type="Pfam" id="PF08263">
    <property type="entry name" value="LRRNT_2"/>
    <property type="match status" value="1"/>
</dbReference>
<keyword evidence="4" id="KW-0433">Leucine-rich repeat</keyword>
<dbReference type="SUPFAM" id="SSF52058">
    <property type="entry name" value="L domain-like"/>
    <property type="match status" value="1"/>
</dbReference>
<dbReference type="Gramene" id="mRNA:HanXRQr2_Chr14g0668141">
    <property type="protein sequence ID" value="CDS:HanXRQr2_Chr14g0668141.1"/>
    <property type="gene ID" value="HanXRQr2_Chr14g0668141"/>
</dbReference>
<dbReference type="Pfam" id="PF23598">
    <property type="entry name" value="LRR_14"/>
    <property type="match status" value="1"/>
</dbReference>
<dbReference type="FunFam" id="3.80.10.10:FF:000041">
    <property type="entry name" value="LRR receptor-like serine/threonine-protein kinase ERECTA"/>
    <property type="match status" value="1"/>
</dbReference>
<evidence type="ECO:0000256" key="1">
    <source>
        <dbReference type="ARBA" id="ARBA00004251"/>
    </source>
</evidence>
<gene>
    <name evidence="16" type="ORF">HannXRQ_Chr14g0461061</name>
    <name evidence="15" type="ORF">HanXRQr2_Chr14g0668141</name>
</gene>
<evidence type="ECO:0000313" key="16">
    <source>
        <dbReference type="EMBL" id="OTF99849.1"/>
    </source>
</evidence>
<feature type="signal peptide" evidence="12">
    <location>
        <begin position="1"/>
        <end position="29"/>
    </location>
</feature>
<dbReference type="EMBL" id="CM007903">
    <property type="protein sequence ID" value="OTF99849.1"/>
    <property type="molecule type" value="Genomic_DNA"/>
</dbReference>
<evidence type="ECO:0000256" key="10">
    <source>
        <dbReference type="ARBA" id="ARBA00023180"/>
    </source>
</evidence>
<dbReference type="Gene3D" id="3.80.10.10">
    <property type="entry name" value="Ribonuclease Inhibitor"/>
    <property type="match status" value="8"/>
</dbReference>
<evidence type="ECO:0000259" key="14">
    <source>
        <dbReference type="Pfam" id="PF23598"/>
    </source>
</evidence>
<keyword evidence="9 11" id="KW-0472">Membrane</keyword>
<dbReference type="InterPro" id="IPR013210">
    <property type="entry name" value="LRR_N_plant-typ"/>
</dbReference>
<dbReference type="EMBL" id="MNCJ02000329">
    <property type="protein sequence ID" value="KAF5771222.1"/>
    <property type="molecule type" value="Genomic_DNA"/>
</dbReference>
<proteinExistence type="inferred from homology"/>
<evidence type="ECO:0000256" key="9">
    <source>
        <dbReference type="ARBA" id="ARBA00023136"/>
    </source>
</evidence>
<evidence type="ECO:0000256" key="6">
    <source>
        <dbReference type="ARBA" id="ARBA00022729"/>
    </source>
</evidence>
<evidence type="ECO:0000256" key="11">
    <source>
        <dbReference type="SAM" id="Phobius"/>
    </source>
</evidence>
<dbReference type="STRING" id="4232.A0A251SLZ5"/>
<reference evidence="16" key="2">
    <citation type="submission" date="2017-02" db="EMBL/GenBank/DDBJ databases">
        <title>Sunflower complete genome.</title>
        <authorList>
            <person name="Langlade N."/>
            <person name="Munos S."/>
        </authorList>
    </citation>
    <scope>NUCLEOTIDE SEQUENCE [LARGE SCALE GENOMIC DNA]</scope>
    <source>
        <tissue evidence="16">Leaves</tissue>
    </source>
</reference>